<comment type="catalytic activity">
    <reaction evidence="1 12 13">
        <text>[protein]-peptidylproline (omega=180) = [protein]-peptidylproline (omega=0)</text>
        <dbReference type="Rhea" id="RHEA:16237"/>
        <dbReference type="Rhea" id="RHEA-COMP:10747"/>
        <dbReference type="Rhea" id="RHEA-COMP:10748"/>
        <dbReference type="ChEBI" id="CHEBI:83833"/>
        <dbReference type="ChEBI" id="CHEBI:83834"/>
        <dbReference type="EC" id="5.2.1.8"/>
    </reaction>
</comment>
<evidence type="ECO:0000313" key="17">
    <source>
        <dbReference type="Proteomes" id="UP000294547"/>
    </source>
</evidence>
<comment type="caution">
    <text evidence="16">The sequence shown here is derived from an EMBL/GenBank/DDBJ whole genome shotgun (WGS) entry which is preliminary data.</text>
</comment>
<keyword evidence="5 12" id="KW-0132">Cell division</keyword>
<keyword evidence="8 12" id="KW-0413">Isomerase</keyword>
<proteinExistence type="inferred from homology"/>
<dbReference type="GO" id="GO:0051301">
    <property type="term" value="P:cell division"/>
    <property type="evidence" value="ECO:0007669"/>
    <property type="project" value="UniProtKB-KW"/>
</dbReference>
<reference evidence="16 17" key="1">
    <citation type="submission" date="2019-03" db="EMBL/GenBank/DDBJ databases">
        <title>Genomic Encyclopedia of Type Strains, Phase IV (KMG-IV): sequencing the most valuable type-strain genomes for metagenomic binning, comparative biology and taxonomic classification.</title>
        <authorList>
            <person name="Goeker M."/>
        </authorList>
    </citation>
    <scope>NUCLEOTIDE SEQUENCE [LARGE SCALE GENOMIC DNA]</scope>
    <source>
        <strain evidence="16 17">DSM 102969</strain>
    </source>
</reference>
<dbReference type="InterPro" id="IPR008881">
    <property type="entry name" value="Trigger_fac_ribosome-bd_bac"/>
</dbReference>
<dbReference type="PANTHER" id="PTHR30560">
    <property type="entry name" value="TRIGGER FACTOR CHAPERONE AND PEPTIDYL-PROLYL CIS/TRANS ISOMERASE"/>
    <property type="match status" value="1"/>
</dbReference>
<keyword evidence="9 12" id="KW-0131">Cell cycle</keyword>
<evidence type="ECO:0000256" key="2">
    <source>
        <dbReference type="ARBA" id="ARBA00005464"/>
    </source>
</evidence>
<evidence type="ECO:0000256" key="5">
    <source>
        <dbReference type="ARBA" id="ARBA00022618"/>
    </source>
</evidence>
<dbReference type="InterPro" id="IPR046357">
    <property type="entry name" value="PPIase_dom_sf"/>
</dbReference>
<comment type="domain">
    <text evidence="12">Consists of 3 domains; the N-terminus binds the ribosome, the middle domain has PPIase activity, while the C-terminus has intrinsic chaperone activity on its own.</text>
</comment>
<comment type="function">
    <text evidence="10 12">Involved in protein export. Acts as a chaperone by maintaining the newly synthesized protein in an open conformation. Functions as a peptidyl-prolyl cis-trans isomerase.</text>
</comment>
<keyword evidence="6 12" id="KW-0697">Rotamase</keyword>
<organism evidence="16 17">
    <name type="scientific">Oharaeibacter diazotrophicus</name>
    <dbReference type="NCBI Taxonomy" id="1920512"/>
    <lineage>
        <taxon>Bacteria</taxon>
        <taxon>Pseudomonadati</taxon>
        <taxon>Pseudomonadota</taxon>
        <taxon>Alphaproteobacteria</taxon>
        <taxon>Hyphomicrobiales</taxon>
        <taxon>Pleomorphomonadaceae</taxon>
        <taxon>Oharaeibacter</taxon>
    </lineage>
</organism>
<keyword evidence="17" id="KW-1185">Reference proteome</keyword>
<evidence type="ECO:0000256" key="7">
    <source>
        <dbReference type="ARBA" id="ARBA00023186"/>
    </source>
</evidence>
<evidence type="ECO:0000256" key="1">
    <source>
        <dbReference type="ARBA" id="ARBA00000971"/>
    </source>
</evidence>
<evidence type="ECO:0000256" key="14">
    <source>
        <dbReference type="RuleBase" id="RU003914"/>
    </source>
</evidence>
<dbReference type="SUPFAM" id="SSF109998">
    <property type="entry name" value="Triger factor/SurA peptide-binding domain-like"/>
    <property type="match status" value="1"/>
</dbReference>
<dbReference type="SUPFAM" id="SSF54534">
    <property type="entry name" value="FKBP-like"/>
    <property type="match status" value="1"/>
</dbReference>
<keyword evidence="7 12" id="KW-0143">Chaperone</keyword>
<dbReference type="InterPro" id="IPR008880">
    <property type="entry name" value="Trigger_fac_C"/>
</dbReference>
<dbReference type="AlphaFoldDB" id="A0A4R6RMB1"/>
<dbReference type="SUPFAM" id="SSF102735">
    <property type="entry name" value="Trigger factor ribosome-binding domain"/>
    <property type="match status" value="1"/>
</dbReference>
<evidence type="ECO:0000313" key="16">
    <source>
        <dbReference type="EMBL" id="TDP87295.1"/>
    </source>
</evidence>
<evidence type="ECO:0000256" key="4">
    <source>
        <dbReference type="ARBA" id="ARBA00016902"/>
    </source>
</evidence>
<dbReference type="GO" id="GO:0043022">
    <property type="term" value="F:ribosome binding"/>
    <property type="evidence" value="ECO:0007669"/>
    <property type="project" value="TreeGrafter"/>
</dbReference>
<dbReference type="Pfam" id="PF05697">
    <property type="entry name" value="Trigger_N"/>
    <property type="match status" value="1"/>
</dbReference>
<dbReference type="OrthoDB" id="9767721at2"/>
<dbReference type="Gene3D" id="3.30.70.1050">
    <property type="entry name" value="Trigger factor ribosome-binding domain"/>
    <property type="match status" value="1"/>
</dbReference>
<dbReference type="InterPro" id="IPR001179">
    <property type="entry name" value="PPIase_FKBP_dom"/>
</dbReference>
<evidence type="ECO:0000256" key="3">
    <source>
        <dbReference type="ARBA" id="ARBA00013194"/>
    </source>
</evidence>
<dbReference type="Proteomes" id="UP000294547">
    <property type="component" value="Unassembled WGS sequence"/>
</dbReference>
<dbReference type="GO" id="GO:0005737">
    <property type="term" value="C:cytoplasm"/>
    <property type="evidence" value="ECO:0007669"/>
    <property type="project" value="UniProtKB-SubCell"/>
</dbReference>
<gene>
    <name evidence="12" type="primary">tig</name>
    <name evidence="16" type="ORF">EDD54_1187</name>
</gene>
<dbReference type="EMBL" id="SNXY01000006">
    <property type="protein sequence ID" value="TDP87295.1"/>
    <property type="molecule type" value="Genomic_DNA"/>
</dbReference>
<dbReference type="InterPro" id="IPR027304">
    <property type="entry name" value="Trigger_fact/SurA_dom_sf"/>
</dbReference>
<dbReference type="PIRSF" id="PIRSF003095">
    <property type="entry name" value="Trigger_factor"/>
    <property type="match status" value="1"/>
</dbReference>
<dbReference type="InterPro" id="IPR037041">
    <property type="entry name" value="Trigger_fac_C_sf"/>
</dbReference>
<dbReference type="GO" id="GO:0051083">
    <property type="term" value="P:'de novo' cotranslational protein folding"/>
    <property type="evidence" value="ECO:0007669"/>
    <property type="project" value="TreeGrafter"/>
</dbReference>
<protein>
    <recommendedName>
        <fullName evidence="4 12">Trigger factor</fullName>
        <shortName evidence="12">TF</shortName>
        <ecNumber evidence="3 12">5.2.1.8</ecNumber>
    </recommendedName>
    <alternativeName>
        <fullName evidence="11 12">PPIase</fullName>
    </alternativeName>
</protein>
<evidence type="ECO:0000256" key="13">
    <source>
        <dbReference type="PROSITE-ProRule" id="PRU00277"/>
    </source>
</evidence>
<dbReference type="HAMAP" id="MF_00303">
    <property type="entry name" value="Trigger_factor_Tig"/>
    <property type="match status" value="1"/>
</dbReference>
<dbReference type="Pfam" id="PF00254">
    <property type="entry name" value="FKBP_C"/>
    <property type="match status" value="1"/>
</dbReference>
<dbReference type="GO" id="GO:0043335">
    <property type="term" value="P:protein unfolding"/>
    <property type="evidence" value="ECO:0007669"/>
    <property type="project" value="TreeGrafter"/>
</dbReference>
<keyword evidence="12" id="KW-0963">Cytoplasm</keyword>
<dbReference type="EC" id="5.2.1.8" evidence="3 12"/>
<evidence type="ECO:0000256" key="8">
    <source>
        <dbReference type="ARBA" id="ARBA00023235"/>
    </source>
</evidence>
<dbReference type="InterPro" id="IPR036611">
    <property type="entry name" value="Trigger_fac_ribosome-bd_sf"/>
</dbReference>
<name>A0A4R6RMB1_9HYPH</name>
<evidence type="ECO:0000256" key="6">
    <source>
        <dbReference type="ARBA" id="ARBA00023110"/>
    </source>
</evidence>
<dbReference type="Pfam" id="PF05698">
    <property type="entry name" value="Trigger_C"/>
    <property type="match status" value="1"/>
</dbReference>
<accession>A0A4R6RMB1</accession>
<evidence type="ECO:0000256" key="10">
    <source>
        <dbReference type="ARBA" id="ARBA00024849"/>
    </source>
</evidence>
<dbReference type="PROSITE" id="PS50059">
    <property type="entry name" value="FKBP_PPIASE"/>
    <property type="match status" value="1"/>
</dbReference>
<dbReference type="RefSeq" id="WP_126535676.1">
    <property type="nucleotide sequence ID" value="NZ_BSPM01000008.1"/>
</dbReference>
<evidence type="ECO:0000256" key="11">
    <source>
        <dbReference type="ARBA" id="ARBA00029986"/>
    </source>
</evidence>
<dbReference type="Gene3D" id="1.10.3120.10">
    <property type="entry name" value="Trigger factor, C-terminal domain"/>
    <property type="match status" value="1"/>
</dbReference>
<evidence type="ECO:0000256" key="9">
    <source>
        <dbReference type="ARBA" id="ARBA00023306"/>
    </source>
</evidence>
<dbReference type="Gene3D" id="3.10.50.40">
    <property type="match status" value="1"/>
</dbReference>
<evidence type="ECO:0000259" key="15">
    <source>
        <dbReference type="PROSITE" id="PS50059"/>
    </source>
</evidence>
<comment type="similarity">
    <text evidence="2 12 14">Belongs to the FKBP-type PPIase family. Tig subfamily.</text>
</comment>
<feature type="domain" description="PPIase FKBP-type" evidence="15">
    <location>
        <begin position="169"/>
        <end position="248"/>
    </location>
</feature>
<dbReference type="FunFam" id="3.10.50.40:FF:000001">
    <property type="entry name" value="Trigger factor"/>
    <property type="match status" value="1"/>
</dbReference>
<comment type="subcellular location">
    <subcellularLocation>
        <location evidence="12">Cytoplasm</location>
    </subcellularLocation>
    <text evidence="12">About half TF is bound to the ribosome near the polypeptide exit tunnel while the other half is free in the cytoplasm.</text>
</comment>
<dbReference type="PANTHER" id="PTHR30560:SF3">
    <property type="entry name" value="TRIGGER FACTOR-LIKE PROTEIN TIG, CHLOROPLASTIC"/>
    <property type="match status" value="1"/>
</dbReference>
<dbReference type="GO" id="GO:0003755">
    <property type="term" value="F:peptidyl-prolyl cis-trans isomerase activity"/>
    <property type="evidence" value="ECO:0007669"/>
    <property type="project" value="UniProtKB-UniRule"/>
</dbReference>
<dbReference type="GO" id="GO:0044183">
    <property type="term" value="F:protein folding chaperone"/>
    <property type="evidence" value="ECO:0007669"/>
    <property type="project" value="TreeGrafter"/>
</dbReference>
<dbReference type="GO" id="GO:0015031">
    <property type="term" value="P:protein transport"/>
    <property type="evidence" value="ECO:0007669"/>
    <property type="project" value="UniProtKB-UniRule"/>
</dbReference>
<dbReference type="NCBIfam" id="TIGR00115">
    <property type="entry name" value="tig"/>
    <property type="match status" value="1"/>
</dbReference>
<evidence type="ECO:0000256" key="12">
    <source>
        <dbReference type="HAMAP-Rule" id="MF_00303"/>
    </source>
</evidence>
<sequence length="449" mass="50134">MQVTETAADGLKRELKIVVPATDLAGRLETYLNDLKGRVQIRGFRPGKVPMGHLKKLYGKSAMADIVNTVIGESSNKALEERNEKSAMQPQVELADADAEKVLDGGVDLAFAIKYEVLPAFELAPTDEIAIERPVADITDAEVDERLSQIGEGARSYEEKAEDAVAEEGDRLTISYLGKLDGEPFEGGADDKAYLFLGQKRFIPGFEEQLVGAKKGDKKVIEVTFPAEYQAPHLAGKPATFDIEVFEIAAPGELKLDDDWAKTLGMDSLEALKGAVRTQIESQYGFQTRQKVKRQLLDALDKQYSFELPPTLVEQEFDIIWRQVAAEMERSGKTFADEDTTEEKAREEYRKIAERRVRLGLVLSKFGEANKVQVTEQELQRALIERARQFPGQERAVFDYYRKDPNALASLQAPVFEEKVVDFLLASVKVTDKTVSKDELFTEDDELAA</sequence>
<dbReference type="InterPro" id="IPR005215">
    <property type="entry name" value="Trig_fac"/>
</dbReference>